<feature type="transmembrane region" description="Helical" evidence="8">
    <location>
        <begin position="20"/>
        <end position="46"/>
    </location>
</feature>
<evidence type="ECO:0000256" key="2">
    <source>
        <dbReference type="ARBA" id="ARBA00022448"/>
    </source>
</evidence>
<keyword evidence="6 8" id="KW-0472">Membrane</keyword>
<reference evidence="9" key="2">
    <citation type="submission" date="2014-07" db="EMBL/GenBank/DDBJ databases">
        <authorList>
            <person name="Hull J."/>
        </authorList>
    </citation>
    <scope>NUCLEOTIDE SEQUENCE</scope>
</reference>
<organism evidence="9">
    <name type="scientific">Lygus hesperus</name>
    <name type="common">Western plant bug</name>
    <dbReference type="NCBI Taxonomy" id="30085"/>
    <lineage>
        <taxon>Eukaryota</taxon>
        <taxon>Metazoa</taxon>
        <taxon>Ecdysozoa</taxon>
        <taxon>Arthropoda</taxon>
        <taxon>Hexapoda</taxon>
        <taxon>Insecta</taxon>
        <taxon>Pterygota</taxon>
        <taxon>Neoptera</taxon>
        <taxon>Paraneoptera</taxon>
        <taxon>Hemiptera</taxon>
        <taxon>Heteroptera</taxon>
        <taxon>Panheteroptera</taxon>
        <taxon>Cimicomorpha</taxon>
        <taxon>Miridae</taxon>
        <taxon>Mirini</taxon>
        <taxon>Lygus</taxon>
    </lineage>
</organism>
<dbReference type="PANTHER" id="PTHR45826">
    <property type="entry name" value="POLYAMINE TRANSPORTER PUT1"/>
    <property type="match status" value="1"/>
</dbReference>
<dbReference type="PANTHER" id="PTHR45826:SF2">
    <property type="entry name" value="AMINO ACID TRANSPORTER"/>
    <property type="match status" value="1"/>
</dbReference>
<name>A0A0A9W572_LYGHE</name>
<evidence type="ECO:0000256" key="7">
    <source>
        <dbReference type="ARBA" id="ARBA00024041"/>
    </source>
</evidence>
<dbReference type="EMBL" id="GBHO01042006">
    <property type="protein sequence ID" value="JAG01598.1"/>
    <property type="molecule type" value="Transcribed_RNA"/>
</dbReference>
<evidence type="ECO:0000256" key="6">
    <source>
        <dbReference type="ARBA" id="ARBA00023136"/>
    </source>
</evidence>
<feature type="transmembrane region" description="Helical" evidence="8">
    <location>
        <begin position="107"/>
        <end position="125"/>
    </location>
</feature>
<evidence type="ECO:0000256" key="5">
    <source>
        <dbReference type="ARBA" id="ARBA00022989"/>
    </source>
</evidence>
<dbReference type="GO" id="GO:0015203">
    <property type="term" value="F:polyamine transmembrane transporter activity"/>
    <property type="evidence" value="ECO:0007669"/>
    <property type="project" value="UniProtKB-ARBA"/>
</dbReference>
<evidence type="ECO:0000256" key="8">
    <source>
        <dbReference type="SAM" id="Phobius"/>
    </source>
</evidence>
<keyword evidence="4 8" id="KW-0812">Transmembrane</keyword>
<evidence type="ECO:0000256" key="3">
    <source>
        <dbReference type="ARBA" id="ARBA00022475"/>
    </source>
</evidence>
<dbReference type="InterPro" id="IPR044566">
    <property type="entry name" value="RMV1-like"/>
</dbReference>
<keyword evidence="5 8" id="KW-1133">Transmembrane helix</keyword>
<sequence>MYTLTTSGAYGVEESVMGGGAMLSILSILIIPILMGIPTALVVTELTCAVPSDASFLMWFQLSFHRSIYLGMAILSILYTFVDNALYPVLFSDYICSVSHCNRWSSSLLRLGMLLLTFILNVLGIETVGVTTVLLTIFTVAPFACMCIVQQLRSNFYVN</sequence>
<keyword evidence="2" id="KW-0813">Transport</keyword>
<reference evidence="9" key="1">
    <citation type="journal article" date="2014" name="PLoS ONE">
        <title>Transcriptome-Based Identification of ABC Transporters in the Western Tarnished Plant Bug Lygus hesperus.</title>
        <authorList>
            <person name="Hull J.J."/>
            <person name="Chaney K."/>
            <person name="Geib S.M."/>
            <person name="Fabrick J.A."/>
            <person name="Brent C.S."/>
            <person name="Walsh D."/>
            <person name="Lavine L.C."/>
        </authorList>
    </citation>
    <scope>NUCLEOTIDE SEQUENCE</scope>
</reference>
<feature type="transmembrane region" description="Helical" evidence="8">
    <location>
        <begin position="132"/>
        <end position="152"/>
    </location>
</feature>
<evidence type="ECO:0000313" key="9">
    <source>
        <dbReference type="EMBL" id="JAG01598.1"/>
    </source>
</evidence>
<evidence type="ECO:0000256" key="1">
    <source>
        <dbReference type="ARBA" id="ARBA00004651"/>
    </source>
</evidence>
<dbReference type="InterPro" id="IPR002293">
    <property type="entry name" value="AA/rel_permease1"/>
</dbReference>
<proteinExistence type="inferred from homology"/>
<keyword evidence="3" id="KW-1003">Cell membrane</keyword>
<comment type="subcellular location">
    <subcellularLocation>
        <location evidence="1">Cell membrane</location>
        <topology evidence="1">Multi-pass membrane protein</topology>
    </subcellularLocation>
</comment>
<dbReference type="GO" id="GO:0005886">
    <property type="term" value="C:plasma membrane"/>
    <property type="evidence" value="ECO:0007669"/>
    <property type="project" value="UniProtKB-SubCell"/>
</dbReference>
<gene>
    <name evidence="9" type="ORF">CM83_19518</name>
</gene>
<comment type="similarity">
    <text evidence="7">Belongs to the amino acid-polyamine-organocation (APC) superfamily. Polyamine:cation symporter (PHS) (TC 2.A.3.12) family.</text>
</comment>
<dbReference type="Gene3D" id="1.20.1740.10">
    <property type="entry name" value="Amino acid/polyamine transporter I"/>
    <property type="match status" value="1"/>
</dbReference>
<accession>A0A0A9W572</accession>
<evidence type="ECO:0000256" key="4">
    <source>
        <dbReference type="ARBA" id="ARBA00022692"/>
    </source>
</evidence>
<protein>
    <submittedName>
        <fullName evidence="9">Uncharacterized protein</fullName>
    </submittedName>
</protein>
<dbReference type="AlphaFoldDB" id="A0A0A9W572"/>
<dbReference type="Pfam" id="PF13520">
    <property type="entry name" value="AA_permease_2"/>
    <property type="match status" value="1"/>
</dbReference>
<feature type="transmembrane region" description="Helical" evidence="8">
    <location>
        <begin position="67"/>
        <end position="87"/>
    </location>
</feature>